<organism evidence="2 3">
    <name type="scientific">Actinorhabdospora filicis</name>
    <dbReference type="NCBI Taxonomy" id="1785913"/>
    <lineage>
        <taxon>Bacteria</taxon>
        <taxon>Bacillati</taxon>
        <taxon>Actinomycetota</taxon>
        <taxon>Actinomycetes</taxon>
        <taxon>Micromonosporales</taxon>
        <taxon>Micromonosporaceae</taxon>
        <taxon>Actinorhabdospora</taxon>
    </lineage>
</organism>
<dbReference type="InterPro" id="IPR037523">
    <property type="entry name" value="VOC_core"/>
</dbReference>
<gene>
    <name evidence="2" type="ORF">Afil01_04860</name>
</gene>
<dbReference type="Gene3D" id="3.10.180.10">
    <property type="entry name" value="2,3-Dihydroxybiphenyl 1,2-Dioxygenase, domain 1"/>
    <property type="match status" value="1"/>
</dbReference>
<sequence>MINGAHVIIYTTDAEADRAFLRDVLGWPYADAGHGWLIFGTPPAEVACHPAESGGAHELILMCDDLTATMADLRGKGVEFTRPVEELSWGVITGIRLPGGGDIGLYEPRHPRPPAA</sequence>
<name>A0A9W6W6L3_9ACTN</name>
<evidence type="ECO:0000313" key="3">
    <source>
        <dbReference type="Proteomes" id="UP001165079"/>
    </source>
</evidence>
<dbReference type="InterPro" id="IPR004360">
    <property type="entry name" value="Glyas_Fos-R_dOase_dom"/>
</dbReference>
<proteinExistence type="predicted"/>
<dbReference type="Pfam" id="PF00903">
    <property type="entry name" value="Glyoxalase"/>
    <property type="match status" value="1"/>
</dbReference>
<keyword evidence="3" id="KW-1185">Reference proteome</keyword>
<dbReference type="InterPro" id="IPR029068">
    <property type="entry name" value="Glyas_Bleomycin-R_OHBP_Dase"/>
</dbReference>
<accession>A0A9W6W6L3</accession>
<dbReference type="Proteomes" id="UP001165079">
    <property type="component" value="Unassembled WGS sequence"/>
</dbReference>
<feature type="domain" description="VOC" evidence="1">
    <location>
        <begin position="3"/>
        <end position="108"/>
    </location>
</feature>
<dbReference type="SUPFAM" id="SSF54593">
    <property type="entry name" value="Glyoxalase/Bleomycin resistance protein/Dihydroxybiphenyl dioxygenase"/>
    <property type="match status" value="1"/>
</dbReference>
<dbReference type="RefSeq" id="WP_285660912.1">
    <property type="nucleotide sequence ID" value="NZ_BSTX01000001.1"/>
</dbReference>
<dbReference type="PROSITE" id="PS51819">
    <property type="entry name" value="VOC"/>
    <property type="match status" value="1"/>
</dbReference>
<dbReference type="AlphaFoldDB" id="A0A9W6W6L3"/>
<evidence type="ECO:0000313" key="2">
    <source>
        <dbReference type="EMBL" id="GLZ75679.1"/>
    </source>
</evidence>
<reference evidence="2" key="1">
    <citation type="submission" date="2023-03" db="EMBL/GenBank/DDBJ databases">
        <title>Actinorhabdospora filicis NBRC 111898.</title>
        <authorList>
            <person name="Ichikawa N."/>
            <person name="Sato H."/>
            <person name="Tonouchi N."/>
        </authorList>
    </citation>
    <scope>NUCLEOTIDE SEQUENCE</scope>
    <source>
        <strain evidence="2">NBRC 111898</strain>
    </source>
</reference>
<comment type="caution">
    <text evidence="2">The sequence shown here is derived from an EMBL/GenBank/DDBJ whole genome shotgun (WGS) entry which is preliminary data.</text>
</comment>
<evidence type="ECO:0000259" key="1">
    <source>
        <dbReference type="PROSITE" id="PS51819"/>
    </source>
</evidence>
<protein>
    <recommendedName>
        <fullName evidence="1">VOC domain-containing protein</fullName>
    </recommendedName>
</protein>
<dbReference type="EMBL" id="BSTX01000001">
    <property type="protein sequence ID" value="GLZ75679.1"/>
    <property type="molecule type" value="Genomic_DNA"/>
</dbReference>